<dbReference type="InterPro" id="IPR041916">
    <property type="entry name" value="Anti_sigma_zinc_sf"/>
</dbReference>
<dbReference type="Gene3D" id="1.10.10.1320">
    <property type="entry name" value="Anti-sigma factor, zinc-finger domain"/>
    <property type="match status" value="1"/>
</dbReference>
<organism evidence="4 5">
    <name type="scientific">Pseudonocardia hierapolitana</name>
    <dbReference type="NCBI Taxonomy" id="1128676"/>
    <lineage>
        <taxon>Bacteria</taxon>
        <taxon>Bacillati</taxon>
        <taxon>Actinomycetota</taxon>
        <taxon>Actinomycetes</taxon>
        <taxon>Pseudonocardiales</taxon>
        <taxon>Pseudonocardiaceae</taxon>
        <taxon>Pseudonocardia</taxon>
    </lineage>
</organism>
<accession>A0A561SUY8</accession>
<dbReference type="Pfam" id="PF13490">
    <property type="entry name" value="zf-HC2"/>
    <property type="match status" value="1"/>
</dbReference>
<keyword evidence="1" id="KW-0805">Transcription regulation</keyword>
<dbReference type="OrthoDB" id="129419at2"/>
<keyword evidence="2" id="KW-0804">Transcription</keyword>
<dbReference type="InterPro" id="IPR027383">
    <property type="entry name" value="Znf_put"/>
</dbReference>
<dbReference type="Proteomes" id="UP000321261">
    <property type="component" value="Unassembled WGS sequence"/>
</dbReference>
<feature type="domain" description="Putative zinc-finger" evidence="3">
    <location>
        <begin position="5"/>
        <end position="38"/>
    </location>
</feature>
<evidence type="ECO:0000259" key="3">
    <source>
        <dbReference type="Pfam" id="PF13490"/>
    </source>
</evidence>
<proteinExistence type="predicted"/>
<keyword evidence="5" id="KW-1185">Reference proteome</keyword>
<gene>
    <name evidence="4" type="ORF">FHX44_114606</name>
</gene>
<evidence type="ECO:0000256" key="2">
    <source>
        <dbReference type="ARBA" id="ARBA00023163"/>
    </source>
</evidence>
<sequence length="75" mass="8368">MPVDCDRLVELVTDFVEGALDPVTERQVVDHLAECDGCSTYLDQMRATARALGELPPGRLPDPAREALLEAFRRR</sequence>
<protein>
    <submittedName>
        <fullName evidence="4">Putative zinc finger protein</fullName>
    </submittedName>
</protein>
<dbReference type="RefSeq" id="WP_147257649.1">
    <property type="nucleotide sequence ID" value="NZ_VIWU01000001.1"/>
</dbReference>
<dbReference type="AlphaFoldDB" id="A0A561SUY8"/>
<dbReference type="EMBL" id="VIWU01000001">
    <property type="protein sequence ID" value="TWF78683.1"/>
    <property type="molecule type" value="Genomic_DNA"/>
</dbReference>
<evidence type="ECO:0000313" key="5">
    <source>
        <dbReference type="Proteomes" id="UP000321261"/>
    </source>
</evidence>
<evidence type="ECO:0000313" key="4">
    <source>
        <dbReference type="EMBL" id="TWF78683.1"/>
    </source>
</evidence>
<evidence type="ECO:0000256" key="1">
    <source>
        <dbReference type="ARBA" id="ARBA00023015"/>
    </source>
</evidence>
<reference evidence="4 5" key="1">
    <citation type="submission" date="2019-06" db="EMBL/GenBank/DDBJ databases">
        <title>Sequencing the genomes of 1000 actinobacteria strains.</title>
        <authorList>
            <person name="Klenk H.-P."/>
        </authorList>
    </citation>
    <scope>NUCLEOTIDE SEQUENCE [LARGE SCALE GENOMIC DNA]</scope>
    <source>
        <strain evidence="4 5">DSM 45671</strain>
    </source>
</reference>
<comment type="caution">
    <text evidence="4">The sequence shown here is derived from an EMBL/GenBank/DDBJ whole genome shotgun (WGS) entry which is preliminary data.</text>
</comment>
<name>A0A561SUY8_9PSEU</name>